<organism evidence="10 11">
    <name type="scientific">Somion occarium</name>
    <dbReference type="NCBI Taxonomy" id="3059160"/>
    <lineage>
        <taxon>Eukaryota</taxon>
        <taxon>Fungi</taxon>
        <taxon>Dikarya</taxon>
        <taxon>Basidiomycota</taxon>
        <taxon>Agaricomycotina</taxon>
        <taxon>Agaricomycetes</taxon>
        <taxon>Polyporales</taxon>
        <taxon>Cerrenaceae</taxon>
        <taxon>Somion</taxon>
    </lineage>
</organism>
<evidence type="ECO:0000256" key="8">
    <source>
        <dbReference type="SAM" id="MobiDB-lite"/>
    </source>
</evidence>
<reference evidence="11" key="1">
    <citation type="submission" date="2024-04" db="EMBL/GenBank/DDBJ databases">
        <authorList>
            <person name="Shaw F."/>
            <person name="Minotto A."/>
        </authorList>
    </citation>
    <scope>NUCLEOTIDE SEQUENCE [LARGE SCALE GENOMIC DNA]</scope>
</reference>
<feature type="compositionally biased region" description="Low complexity" evidence="8">
    <location>
        <begin position="719"/>
        <end position="736"/>
    </location>
</feature>
<keyword evidence="3" id="KW-0862">Zinc</keyword>
<dbReference type="SUPFAM" id="SSF57701">
    <property type="entry name" value="Zn2/Cys6 DNA-binding domain"/>
    <property type="match status" value="1"/>
</dbReference>
<accession>A0ABP1CW91</accession>
<dbReference type="CDD" id="cd12148">
    <property type="entry name" value="fungal_TF_MHR"/>
    <property type="match status" value="1"/>
</dbReference>
<proteinExistence type="predicted"/>
<dbReference type="PROSITE" id="PS00463">
    <property type="entry name" value="ZN2_CY6_FUNGAL_1"/>
    <property type="match status" value="1"/>
</dbReference>
<evidence type="ECO:0000256" key="4">
    <source>
        <dbReference type="ARBA" id="ARBA00023015"/>
    </source>
</evidence>
<protein>
    <recommendedName>
        <fullName evidence="9">Zn(2)-C6 fungal-type domain-containing protein</fullName>
    </recommendedName>
</protein>
<dbReference type="InterPro" id="IPR051615">
    <property type="entry name" value="Transcr_Regulatory_Elem"/>
</dbReference>
<evidence type="ECO:0000256" key="1">
    <source>
        <dbReference type="ARBA" id="ARBA00004123"/>
    </source>
</evidence>
<sequence length="883" mass="98574">MKEEKKRGKSEGGRGTYVRQACNHCRRRKSKCDGQEPVCGPCRDSGREAECTWGKETAKKARTQQHFESLMNHIKGLERRVHELEGELQHYRDPSAQPEAGPSGLTSSLSDKASPHAKSESDDADGQLDDPSSSSNEGSDIDKLIAPTRNLVLGERDLELYGPTSAFRLAPDRPSECSCPREDCVHKLEQSPVPVSPYIDWTRHLPPECPLIRDEHDRLLDLFFKFFSSWCMRLIPEYFLRDMRRALSLPASQPALRTAHYSPMLHNSILALATAFSDDPMKRAVSFRAHFARKAKSYIDHDCEKPSIACVSSLSLLGSYHATNGEQGLGYFYFGMSGRMAQALGLGVDPSPWVKSGRIKQSDAIDRHWAYWETVTQDVCWSLYVGRDRCFIHQKGENSRSIPVPLVGSDIDRAPWHCEPAKFPLQTSNVASVFAATCELMHVAERVLAFVNGLGNVQQSRMQIVSELDIELNAWKDSLPPEIDLTASTRPVALPHRLTLHLAYWWMLILLHRPFYRRTKSDSSGIDIDHVKLANRAAENIMMIATSWHNNFSLRFCPLTIVQIVFSAGTVFVLSAIQAISGPRLGRVTLLASLRQIKQCMEYLDEIGESWICAHTIKSILINLLDIQLKPRLQLRSGETGFKSPIVSPSTPQEQSQEHDQPRRMPTIHPILPNHSPGSNKGSPPPPPPPSAGSTSNMYTASVHAGEWPMNMMDAVRDAMSTMSNPPPSNSMNATPPLQPPTNQPYNNSHNQPFSHMNQNHQNSSFINPDNDTLMNLNMGSSNNNNMRVDSRGLGMDLGISPFYGSFQNQGVPVSYMPLDSPFPPMDLDSLPFVGGTMPMIAGQEPTSSAAVDFSEEELAIMEQLYRQQQMQQANNNMMFGRS</sequence>
<keyword evidence="2" id="KW-0479">Metal-binding</keyword>
<dbReference type="Pfam" id="PF04082">
    <property type="entry name" value="Fungal_trans"/>
    <property type="match status" value="1"/>
</dbReference>
<evidence type="ECO:0000256" key="3">
    <source>
        <dbReference type="ARBA" id="ARBA00022833"/>
    </source>
</evidence>
<keyword evidence="11" id="KW-1185">Reference proteome</keyword>
<keyword evidence="5" id="KW-0238">DNA-binding</keyword>
<keyword evidence="6" id="KW-0804">Transcription</keyword>
<keyword evidence="7" id="KW-0539">Nucleus</keyword>
<evidence type="ECO:0000256" key="7">
    <source>
        <dbReference type="ARBA" id="ARBA00023242"/>
    </source>
</evidence>
<dbReference type="PANTHER" id="PTHR31313:SF81">
    <property type="entry name" value="TY1 ENHANCER ACTIVATOR"/>
    <property type="match status" value="1"/>
</dbReference>
<gene>
    <name evidence="10" type="ORF">GFSPODELE1_LOCUS2920</name>
</gene>
<dbReference type="InterPro" id="IPR036864">
    <property type="entry name" value="Zn2-C6_fun-type_DNA-bd_sf"/>
</dbReference>
<name>A0ABP1CW91_9APHY</name>
<dbReference type="SMART" id="SM00066">
    <property type="entry name" value="GAL4"/>
    <property type="match status" value="1"/>
</dbReference>
<keyword evidence="4" id="KW-0805">Transcription regulation</keyword>
<dbReference type="InterPro" id="IPR001138">
    <property type="entry name" value="Zn2Cys6_DnaBD"/>
</dbReference>
<evidence type="ECO:0000313" key="11">
    <source>
        <dbReference type="Proteomes" id="UP001497453"/>
    </source>
</evidence>
<feature type="region of interest" description="Disordered" evidence="8">
    <location>
        <begin position="719"/>
        <end position="752"/>
    </location>
</feature>
<dbReference type="Gene3D" id="4.10.240.10">
    <property type="entry name" value="Zn(2)-C6 fungal-type DNA-binding domain"/>
    <property type="match status" value="1"/>
</dbReference>
<evidence type="ECO:0000259" key="9">
    <source>
        <dbReference type="PROSITE" id="PS50048"/>
    </source>
</evidence>
<dbReference type="Proteomes" id="UP001497453">
    <property type="component" value="Chromosome 2"/>
</dbReference>
<dbReference type="CDD" id="cd00067">
    <property type="entry name" value="GAL4"/>
    <property type="match status" value="1"/>
</dbReference>
<evidence type="ECO:0000256" key="2">
    <source>
        <dbReference type="ARBA" id="ARBA00022723"/>
    </source>
</evidence>
<feature type="domain" description="Zn(2)-C6 fungal-type" evidence="9">
    <location>
        <begin position="21"/>
        <end position="53"/>
    </location>
</feature>
<evidence type="ECO:0000256" key="5">
    <source>
        <dbReference type="ARBA" id="ARBA00023125"/>
    </source>
</evidence>
<feature type="region of interest" description="Disordered" evidence="8">
    <location>
        <begin position="92"/>
        <end position="141"/>
    </location>
</feature>
<dbReference type="Pfam" id="PF00172">
    <property type="entry name" value="Zn_clus"/>
    <property type="match status" value="1"/>
</dbReference>
<evidence type="ECO:0000313" key="10">
    <source>
        <dbReference type="EMBL" id="CAL1699933.1"/>
    </source>
</evidence>
<comment type="subcellular location">
    <subcellularLocation>
        <location evidence="1">Nucleus</location>
    </subcellularLocation>
</comment>
<dbReference type="PROSITE" id="PS50048">
    <property type="entry name" value="ZN2_CY6_FUNGAL_2"/>
    <property type="match status" value="1"/>
</dbReference>
<feature type="region of interest" description="Disordered" evidence="8">
    <location>
        <begin position="640"/>
        <end position="698"/>
    </location>
</feature>
<feature type="compositionally biased region" description="Low complexity" evidence="8">
    <location>
        <begin position="673"/>
        <end position="682"/>
    </location>
</feature>
<dbReference type="PANTHER" id="PTHR31313">
    <property type="entry name" value="TY1 ENHANCER ACTIVATOR"/>
    <property type="match status" value="1"/>
</dbReference>
<evidence type="ECO:0000256" key="6">
    <source>
        <dbReference type="ARBA" id="ARBA00023163"/>
    </source>
</evidence>
<dbReference type="InterPro" id="IPR007219">
    <property type="entry name" value="XnlR_reg_dom"/>
</dbReference>
<dbReference type="EMBL" id="OZ037945">
    <property type="protein sequence ID" value="CAL1699933.1"/>
    <property type="molecule type" value="Genomic_DNA"/>
</dbReference>
<feature type="region of interest" description="Disordered" evidence="8">
    <location>
        <begin position="30"/>
        <end position="66"/>
    </location>
</feature>